<gene>
    <name evidence="2" type="ORF">B0H15DRAFT_956202</name>
</gene>
<accession>A0AAD6XJJ2</accession>
<name>A0AAD6XJJ2_9AGAR</name>
<feature type="region of interest" description="Disordered" evidence="1">
    <location>
        <begin position="85"/>
        <end position="115"/>
    </location>
</feature>
<feature type="compositionally biased region" description="Basic and acidic residues" evidence="1">
    <location>
        <begin position="1"/>
        <end position="11"/>
    </location>
</feature>
<feature type="compositionally biased region" description="Basic and acidic residues" evidence="1">
    <location>
        <begin position="20"/>
        <end position="31"/>
    </location>
</feature>
<evidence type="ECO:0000256" key="1">
    <source>
        <dbReference type="SAM" id="MobiDB-lite"/>
    </source>
</evidence>
<proteinExistence type="predicted"/>
<protein>
    <submittedName>
        <fullName evidence="2">Uncharacterized protein</fullName>
    </submittedName>
</protein>
<dbReference type="AlphaFoldDB" id="A0AAD6XJJ2"/>
<dbReference type="EMBL" id="JARJCN010000090">
    <property type="protein sequence ID" value="KAJ7075704.1"/>
    <property type="molecule type" value="Genomic_DNA"/>
</dbReference>
<dbReference type="Proteomes" id="UP001222325">
    <property type="component" value="Unassembled WGS sequence"/>
</dbReference>
<reference evidence="2" key="1">
    <citation type="submission" date="2023-03" db="EMBL/GenBank/DDBJ databases">
        <title>Massive genome expansion in bonnet fungi (Mycena s.s.) driven by repeated elements and novel gene families across ecological guilds.</title>
        <authorList>
            <consortium name="Lawrence Berkeley National Laboratory"/>
            <person name="Harder C.B."/>
            <person name="Miyauchi S."/>
            <person name="Viragh M."/>
            <person name="Kuo A."/>
            <person name="Thoen E."/>
            <person name="Andreopoulos B."/>
            <person name="Lu D."/>
            <person name="Skrede I."/>
            <person name="Drula E."/>
            <person name="Henrissat B."/>
            <person name="Morin E."/>
            <person name="Kohler A."/>
            <person name="Barry K."/>
            <person name="LaButti K."/>
            <person name="Morin E."/>
            <person name="Salamov A."/>
            <person name="Lipzen A."/>
            <person name="Mereny Z."/>
            <person name="Hegedus B."/>
            <person name="Baldrian P."/>
            <person name="Stursova M."/>
            <person name="Weitz H."/>
            <person name="Taylor A."/>
            <person name="Grigoriev I.V."/>
            <person name="Nagy L.G."/>
            <person name="Martin F."/>
            <person name="Kauserud H."/>
        </authorList>
    </citation>
    <scope>NUCLEOTIDE SEQUENCE</scope>
    <source>
        <strain evidence="2">CBHHK173m</strain>
    </source>
</reference>
<organism evidence="2 3">
    <name type="scientific">Mycena belliarum</name>
    <dbReference type="NCBI Taxonomy" id="1033014"/>
    <lineage>
        <taxon>Eukaryota</taxon>
        <taxon>Fungi</taxon>
        <taxon>Dikarya</taxon>
        <taxon>Basidiomycota</taxon>
        <taxon>Agaricomycotina</taxon>
        <taxon>Agaricomycetes</taxon>
        <taxon>Agaricomycetidae</taxon>
        <taxon>Agaricales</taxon>
        <taxon>Marasmiineae</taxon>
        <taxon>Mycenaceae</taxon>
        <taxon>Mycena</taxon>
    </lineage>
</organism>
<comment type="caution">
    <text evidence="2">The sequence shown here is derived from an EMBL/GenBank/DDBJ whole genome shotgun (WGS) entry which is preliminary data.</text>
</comment>
<evidence type="ECO:0000313" key="3">
    <source>
        <dbReference type="Proteomes" id="UP001222325"/>
    </source>
</evidence>
<evidence type="ECO:0000313" key="2">
    <source>
        <dbReference type="EMBL" id="KAJ7075704.1"/>
    </source>
</evidence>
<keyword evidence="3" id="KW-1185">Reference proteome</keyword>
<feature type="region of interest" description="Disordered" evidence="1">
    <location>
        <begin position="1"/>
        <end position="31"/>
    </location>
</feature>
<sequence>MLRQKARERMARNRRLLKQMPKEDQEEARERAREVQARYRKRNRLELAQAQSCRRMEAFIEKYGQEAWDTKVESRWNKIKARADQVRRARKQAQGSTKRAAQAREKAARRAKGQS</sequence>